<evidence type="ECO:0000313" key="4">
    <source>
        <dbReference type="Proteomes" id="UP000671995"/>
    </source>
</evidence>
<dbReference type="InterPro" id="IPR009384">
    <property type="entry name" value="SwrD-like"/>
</dbReference>
<evidence type="ECO:0000313" key="3">
    <source>
        <dbReference type="Proteomes" id="UP000671908"/>
    </source>
</evidence>
<protein>
    <submittedName>
        <fullName evidence="1">Flagellar FlbD family protein</fullName>
    </submittedName>
</protein>
<dbReference type="EMBL" id="CP054257">
    <property type="protein sequence ID" value="QTQ11736.1"/>
    <property type="molecule type" value="Genomic_DNA"/>
</dbReference>
<proteinExistence type="predicted"/>
<dbReference type="EMBL" id="CP054142">
    <property type="protein sequence ID" value="QTQ14109.1"/>
    <property type="molecule type" value="Genomic_DNA"/>
</dbReference>
<keyword evidence="1" id="KW-0969">Cilium</keyword>
<reference evidence="1" key="1">
    <citation type="submission" date="2020-05" db="EMBL/GenBank/DDBJ databases">
        <authorList>
            <person name="Zeng H."/>
            <person name="Chan Y.K."/>
            <person name="Watt R.M."/>
        </authorList>
    </citation>
    <scope>NUCLEOTIDE SEQUENCE</scope>
    <source>
        <strain evidence="2">ATCC 700770</strain>
        <strain evidence="1">ATCC 700773</strain>
    </source>
</reference>
<dbReference type="Pfam" id="PF06289">
    <property type="entry name" value="FlbD"/>
    <property type="match status" value="1"/>
</dbReference>
<dbReference type="RefSeq" id="WP_210118531.1">
    <property type="nucleotide sequence ID" value="NZ_CP054142.1"/>
</dbReference>
<dbReference type="PANTHER" id="PTHR39185:SF1">
    <property type="entry name" value="SWARMING MOTILITY PROTEIN SWRD"/>
    <property type="match status" value="1"/>
</dbReference>
<keyword evidence="1" id="KW-0282">Flagellum</keyword>
<gene>
    <name evidence="1" type="ORF">HRI96_05685</name>
    <name evidence="2" type="ORF">HRQ91_06365</name>
</gene>
<dbReference type="PANTHER" id="PTHR39185">
    <property type="entry name" value="SWARMING MOTILITY PROTEIN SWRD"/>
    <property type="match status" value="1"/>
</dbReference>
<sequence>MIKVTRLDGKTYWINPHLIESMEQTPDLTLVMLSGRKIILRDAPEKVISSIIDYRKKIGINTQEE</sequence>
<organism evidence="1 4">
    <name type="scientific">Treponema parvum</name>
    <dbReference type="NCBI Taxonomy" id="138851"/>
    <lineage>
        <taxon>Bacteria</taxon>
        <taxon>Pseudomonadati</taxon>
        <taxon>Spirochaetota</taxon>
        <taxon>Spirochaetia</taxon>
        <taxon>Spirochaetales</taxon>
        <taxon>Treponemataceae</taxon>
        <taxon>Treponema</taxon>
    </lineage>
</organism>
<keyword evidence="3" id="KW-1185">Reference proteome</keyword>
<dbReference type="Proteomes" id="UP000671908">
    <property type="component" value="Chromosome"/>
</dbReference>
<evidence type="ECO:0000313" key="2">
    <source>
        <dbReference type="EMBL" id="QTQ14109.1"/>
    </source>
</evidence>
<accession>A0A975EZL3</accession>
<dbReference type="Proteomes" id="UP000671995">
    <property type="component" value="Chromosome"/>
</dbReference>
<evidence type="ECO:0000313" key="1">
    <source>
        <dbReference type="EMBL" id="QTQ11736.1"/>
    </source>
</evidence>
<keyword evidence="1" id="KW-0966">Cell projection</keyword>
<dbReference type="AlphaFoldDB" id="A0A975EZL3"/>
<reference evidence="1 3" key="2">
    <citation type="journal article" date="2021" name="Microbiol. Resour. Announc.">
        <title>Complete Genome Sequences of Three Human Oral Treponema parvum Isolates.</title>
        <authorList>
            <person name="Zeng H."/>
            <person name="Watt R.M."/>
        </authorList>
    </citation>
    <scope>NUCLEOTIDE SEQUENCE</scope>
    <source>
        <strain evidence="2 3">ATCC 700770</strain>
        <strain evidence="1">ATCC 700773</strain>
    </source>
</reference>
<dbReference type="KEGG" id="tpav:HRQ91_06365"/>
<name>A0A975EZL3_9SPIR</name>